<evidence type="ECO:0000313" key="2">
    <source>
        <dbReference type="EMBL" id="ODR99648.1"/>
    </source>
</evidence>
<dbReference type="CDD" id="cd01012">
    <property type="entry name" value="YcaC_related"/>
    <property type="match status" value="1"/>
</dbReference>
<dbReference type="InterPro" id="IPR036380">
    <property type="entry name" value="Isochorismatase-like_sf"/>
</dbReference>
<dbReference type="Gene3D" id="3.40.50.850">
    <property type="entry name" value="Isochorismatase-like"/>
    <property type="match status" value="1"/>
</dbReference>
<dbReference type="Proteomes" id="UP000094472">
    <property type="component" value="Unassembled WGS sequence"/>
</dbReference>
<evidence type="ECO:0000259" key="1">
    <source>
        <dbReference type="Pfam" id="PF00857"/>
    </source>
</evidence>
<dbReference type="OrthoDB" id="9796958at2"/>
<dbReference type="InterPro" id="IPR000868">
    <property type="entry name" value="Isochorismatase-like_dom"/>
</dbReference>
<dbReference type="EMBL" id="LPWF01000016">
    <property type="protein sequence ID" value="ODR99648.1"/>
    <property type="molecule type" value="Genomic_DNA"/>
</dbReference>
<dbReference type="RefSeq" id="WP_069441192.1">
    <property type="nucleotide sequence ID" value="NZ_LPWF01000016.1"/>
</dbReference>
<keyword evidence="3" id="KW-1185">Reference proteome</keyword>
<name>A0A1E3W1G1_9HYPH</name>
<organism evidence="2 3">
    <name type="scientific">Methyloceanibacter superfactus</name>
    <dbReference type="NCBI Taxonomy" id="1774969"/>
    <lineage>
        <taxon>Bacteria</taxon>
        <taxon>Pseudomonadati</taxon>
        <taxon>Pseudomonadota</taxon>
        <taxon>Alphaproteobacteria</taxon>
        <taxon>Hyphomicrobiales</taxon>
        <taxon>Hyphomicrobiaceae</taxon>
        <taxon>Methyloceanibacter</taxon>
    </lineage>
</organism>
<proteinExistence type="predicted"/>
<gene>
    <name evidence="2" type="ORF">AUC69_08475</name>
</gene>
<dbReference type="Pfam" id="PF00857">
    <property type="entry name" value="Isochorismatase"/>
    <property type="match status" value="1"/>
</dbReference>
<dbReference type="PANTHER" id="PTHR14119">
    <property type="entry name" value="HYDROLASE"/>
    <property type="match status" value="1"/>
</dbReference>
<protein>
    <recommendedName>
        <fullName evidence="1">Isochorismatase-like domain-containing protein</fullName>
    </recommendedName>
</protein>
<dbReference type="PANTHER" id="PTHR14119:SF3">
    <property type="entry name" value="ISOCHORISMATASE DOMAIN-CONTAINING PROTEIN 2"/>
    <property type="match status" value="1"/>
</dbReference>
<feature type="domain" description="Isochorismatase-like" evidence="1">
    <location>
        <begin position="9"/>
        <end position="161"/>
    </location>
</feature>
<dbReference type="InterPro" id="IPR050993">
    <property type="entry name" value="Isochorismatase_domain"/>
</dbReference>
<accession>A0A1E3W1G1</accession>
<dbReference type="AlphaFoldDB" id="A0A1E3W1G1"/>
<dbReference type="SUPFAM" id="SSF52499">
    <property type="entry name" value="Isochorismatase-like hydrolases"/>
    <property type="match status" value="1"/>
</dbReference>
<evidence type="ECO:0000313" key="3">
    <source>
        <dbReference type="Proteomes" id="UP000094472"/>
    </source>
</evidence>
<dbReference type="STRING" id="1774969.AUC69_08475"/>
<sequence>MLLARDKSQLLIVDVQDKLLGAISGKDRVVDRCVRLVRAARSLGVPITISEQYPQGLGPTHDSIRDAFANDGELIDKVEFSCLRNDRLRDRLHELRRQGRSQVVIAGIEAHVCVTQTAIDLEGQGFESFVVADAVGSRAKSSYKLALTRLQKASVDVVDSEMVLFEWMERSGTPEFKELQSLIK</sequence>
<comment type="caution">
    <text evidence="2">The sequence shown here is derived from an EMBL/GenBank/DDBJ whole genome shotgun (WGS) entry which is preliminary data.</text>
</comment>
<reference evidence="2 3" key="1">
    <citation type="journal article" date="2016" name="Environ. Microbiol.">
        <title>New Methyloceanibacter diversity from North Sea sediments includes methanotroph containing solely the soluble methane monooxygenase.</title>
        <authorList>
            <person name="Vekeman B."/>
            <person name="Kerckhof F.M."/>
            <person name="Cremers G."/>
            <person name="de Vos P."/>
            <person name="Vandamme P."/>
            <person name="Boon N."/>
            <person name="Op den Camp H.J."/>
            <person name="Heylen K."/>
        </authorList>
    </citation>
    <scope>NUCLEOTIDE SEQUENCE [LARGE SCALE GENOMIC DNA]</scope>
    <source>
        <strain evidence="2 3">R-67175</strain>
    </source>
</reference>